<evidence type="ECO:0008006" key="3">
    <source>
        <dbReference type="Google" id="ProtNLM"/>
    </source>
</evidence>
<dbReference type="PANTHER" id="PTHR11102">
    <property type="entry name" value="SEL-1-LIKE PROTEIN"/>
    <property type="match status" value="1"/>
</dbReference>
<dbReference type="EMBL" id="BOPF01000002">
    <property type="protein sequence ID" value="GIJ43650.1"/>
    <property type="molecule type" value="Genomic_DNA"/>
</dbReference>
<dbReference type="PANTHER" id="PTHR11102:SF160">
    <property type="entry name" value="ERAD-ASSOCIATED E3 UBIQUITIN-PROTEIN LIGASE COMPONENT HRD3"/>
    <property type="match status" value="1"/>
</dbReference>
<dbReference type="Gene3D" id="1.25.40.10">
    <property type="entry name" value="Tetratricopeptide repeat domain"/>
    <property type="match status" value="2"/>
</dbReference>
<keyword evidence="2" id="KW-1185">Reference proteome</keyword>
<comment type="caution">
    <text evidence="1">The sequence shown here is derived from an EMBL/GenBank/DDBJ whole genome shotgun (WGS) entry which is preliminary data.</text>
</comment>
<dbReference type="AlphaFoldDB" id="A0A8J3YGM4"/>
<gene>
    <name evidence="1" type="ORF">Val02_05360</name>
</gene>
<reference evidence="1" key="1">
    <citation type="submission" date="2021-01" db="EMBL/GenBank/DDBJ databases">
        <title>Whole genome shotgun sequence of Virgisporangium aliadipatigenens NBRC 105644.</title>
        <authorList>
            <person name="Komaki H."/>
            <person name="Tamura T."/>
        </authorList>
    </citation>
    <scope>NUCLEOTIDE SEQUENCE</scope>
    <source>
        <strain evidence="1">NBRC 105644</strain>
    </source>
</reference>
<evidence type="ECO:0000313" key="2">
    <source>
        <dbReference type="Proteomes" id="UP000619260"/>
    </source>
</evidence>
<organism evidence="1 2">
    <name type="scientific">Virgisporangium aliadipatigenens</name>
    <dbReference type="NCBI Taxonomy" id="741659"/>
    <lineage>
        <taxon>Bacteria</taxon>
        <taxon>Bacillati</taxon>
        <taxon>Actinomycetota</taxon>
        <taxon>Actinomycetes</taxon>
        <taxon>Micromonosporales</taxon>
        <taxon>Micromonosporaceae</taxon>
        <taxon>Virgisporangium</taxon>
    </lineage>
</organism>
<dbReference type="Proteomes" id="UP000619260">
    <property type="component" value="Unassembled WGS sequence"/>
</dbReference>
<dbReference type="SUPFAM" id="SSF81901">
    <property type="entry name" value="HCP-like"/>
    <property type="match status" value="2"/>
</dbReference>
<evidence type="ECO:0000313" key="1">
    <source>
        <dbReference type="EMBL" id="GIJ43650.1"/>
    </source>
</evidence>
<dbReference type="RefSeq" id="WP_203897207.1">
    <property type="nucleotide sequence ID" value="NZ_BOPF01000002.1"/>
</dbReference>
<accession>A0A8J3YGM4</accession>
<dbReference type="InterPro" id="IPR011990">
    <property type="entry name" value="TPR-like_helical_dom_sf"/>
</dbReference>
<proteinExistence type="predicted"/>
<protein>
    <recommendedName>
        <fullName evidence="3">Sel1 repeat family protein</fullName>
    </recommendedName>
</protein>
<dbReference type="InterPro" id="IPR050767">
    <property type="entry name" value="Sel1_AlgK"/>
</dbReference>
<name>A0A8J3YGM4_9ACTN</name>
<sequence length="345" mass="37712">MAGRGGAAHEAEPWFQALVEAGDTRAMVCVGDAAYTDHRPAEAEPWYLKAAERGDTEAMLRLAQFHWDARVSASRTGDDAEMRRWLLAAADGGNVAAMTRLAAHSTGAERERWYRRAAEAGDTWAAVSLADLLAERDGAEAERWYRRAMTDGGLFAATRLARLFDRQERFDEAVEAYRAAAEAGATEAMAPLIDLLERLGRSDEAGGWQRRLDAELASRSEGTVTGAAPWFAVVATAVLTTAVLPFVQGLVAKAAEDTYVAVRQGLRRLFHRSGGAPADHYGGELLIVQDPDPSLNLALHLWTDSPPEAIRALADLDLTEREPGGTGLRRVFWNQQTKRWESVRG</sequence>